<sequence>MCSSFSDNAMQQIQAQASDTTRCNRFVWKLIIILERR</sequence>
<geneLocation type="plasmid" evidence="1 2">
    <name>unnamed1</name>
</geneLocation>
<dbReference type="EMBL" id="CP022605">
    <property type="protein sequence ID" value="ASV87854.1"/>
    <property type="molecule type" value="Genomic_DNA"/>
</dbReference>
<dbReference type="AlphaFoldDB" id="A0A248UMG1"/>
<dbReference type="KEGG" id="och:CES85_3746"/>
<reference evidence="1 2" key="1">
    <citation type="submission" date="2017-07" db="EMBL/GenBank/DDBJ databases">
        <title>Phylogenetic study on the rhizospheric bacterium Ochrobactrum sp. A44.</title>
        <authorList>
            <person name="Krzyzanowska D.M."/>
            <person name="Ossowicki A."/>
            <person name="Rajewska M."/>
            <person name="Maciag T."/>
            <person name="Kaczynski Z."/>
            <person name="Czerwicka M."/>
            <person name="Jafra S."/>
        </authorList>
    </citation>
    <scope>NUCLEOTIDE SEQUENCE [LARGE SCALE GENOMIC DNA]</scope>
    <source>
        <strain evidence="1 2">A44</strain>
        <plasmid evidence="1 2">unnamed1</plasmid>
    </source>
</reference>
<proteinExistence type="predicted"/>
<name>A0A248UMG1_9HYPH</name>
<accession>A0A248UMG1</accession>
<organism evidence="1 2">
    <name type="scientific">Ochrobactrum quorumnocens</name>
    <dbReference type="NCBI Taxonomy" id="271865"/>
    <lineage>
        <taxon>Bacteria</taxon>
        <taxon>Pseudomonadati</taxon>
        <taxon>Pseudomonadota</taxon>
        <taxon>Alphaproteobacteria</taxon>
        <taxon>Hyphomicrobiales</taxon>
        <taxon>Brucellaceae</taxon>
        <taxon>Brucella/Ochrobactrum group</taxon>
        <taxon>Ochrobactrum</taxon>
    </lineage>
</organism>
<evidence type="ECO:0000313" key="2">
    <source>
        <dbReference type="Proteomes" id="UP000215256"/>
    </source>
</evidence>
<gene>
    <name evidence="1" type="ORF">CES85_3746</name>
</gene>
<protein>
    <submittedName>
        <fullName evidence="1">Uncharacterized protein</fullName>
    </submittedName>
</protein>
<keyword evidence="1" id="KW-0614">Plasmid</keyword>
<evidence type="ECO:0000313" key="1">
    <source>
        <dbReference type="EMBL" id="ASV87854.1"/>
    </source>
</evidence>
<dbReference type="Proteomes" id="UP000215256">
    <property type="component" value="Plasmid unnamed1"/>
</dbReference>